<dbReference type="Proteomes" id="UP000317158">
    <property type="component" value="Unassembled WGS sequence"/>
</dbReference>
<protein>
    <submittedName>
        <fullName evidence="1">Methanogenesis marker 5 protein</fullName>
    </submittedName>
</protein>
<sequence length="148" mass="16729">MKIFIFPPTSLILSDLVERFGHDPLAMMKVVRERVTGPSLDSPPINVTPNDVKDGLKYVAVEVPSGVRGRLALMAPLVEKADAAIMVKNADYTFGCVGCARTNEYLRYFVKRRRIPYIELEYPYTEEEAKEFVISIKNFLSNLENKNG</sequence>
<proteinExistence type="predicted"/>
<name>A0A520KSY5_METT2</name>
<dbReference type="AlphaFoldDB" id="A0A520KSY5"/>
<dbReference type="PIRSF" id="PIRSF018781">
    <property type="entry name" value="UCP018781"/>
    <property type="match status" value="1"/>
</dbReference>
<accession>A0A520KSY5</accession>
<evidence type="ECO:0000313" key="2">
    <source>
        <dbReference type="Proteomes" id="UP000317158"/>
    </source>
</evidence>
<dbReference type="Pfam" id="PF09885">
    <property type="entry name" value="DUF2112"/>
    <property type="match status" value="1"/>
</dbReference>
<dbReference type="NCBIfam" id="TIGR03271">
    <property type="entry name" value="methan_mark_5"/>
    <property type="match status" value="1"/>
</dbReference>
<dbReference type="EMBL" id="RXIF01000004">
    <property type="protein sequence ID" value="RZN65021.1"/>
    <property type="molecule type" value="Genomic_DNA"/>
</dbReference>
<dbReference type="InterPro" id="IPR012356">
    <property type="entry name" value="Methan_mark_5"/>
</dbReference>
<evidence type="ECO:0000313" key="1">
    <source>
        <dbReference type="EMBL" id="RZN65021.1"/>
    </source>
</evidence>
<comment type="caution">
    <text evidence="1">The sequence shown here is derived from an EMBL/GenBank/DDBJ whole genome shotgun (WGS) entry which is preliminary data.</text>
</comment>
<reference evidence="1 2" key="1">
    <citation type="journal article" date="2019" name="Nat. Microbiol.">
        <title>Wide diversity of methane and short-chain alkane metabolisms in uncultured archaea.</title>
        <authorList>
            <person name="Borrel G."/>
            <person name="Adam P.S."/>
            <person name="McKay L.J."/>
            <person name="Chen L.X."/>
            <person name="Sierra-Garcia I.N."/>
            <person name="Sieber C.M."/>
            <person name="Letourneur Q."/>
            <person name="Ghozlane A."/>
            <person name="Andersen G.L."/>
            <person name="Li W.J."/>
            <person name="Hallam S.J."/>
            <person name="Muyzer G."/>
            <person name="de Oliveira V.M."/>
            <person name="Inskeep W.P."/>
            <person name="Banfield J.F."/>
            <person name="Gribaldo S."/>
        </authorList>
    </citation>
    <scope>NUCLEOTIDE SEQUENCE [LARGE SCALE GENOMIC DNA]</scope>
    <source>
        <strain evidence="1">NM1a</strain>
    </source>
</reference>
<organism evidence="1 2">
    <name type="scientific">Methanoliparum thermophilum</name>
    <dbReference type="NCBI Taxonomy" id="2491083"/>
    <lineage>
        <taxon>Archaea</taxon>
        <taxon>Methanobacteriati</taxon>
        <taxon>Methanobacteriota</taxon>
        <taxon>Candidatus Methanoliparia</taxon>
        <taxon>Candidatus Methanoliparales</taxon>
        <taxon>Candidatus Methanoliparaceae</taxon>
        <taxon>Candidatus Methanoliparum</taxon>
    </lineage>
</organism>
<gene>
    <name evidence="1" type="ORF">EF806_02975</name>
</gene>